<dbReference type="PIRSF" id="PIRSF019169">
    <property type="entry name" value="PilM"/>
    <property type="match status" value="1"/>
</dbReference>
<dbReference type="AlphaFoldDB" id="A0A538TSY7"/>
<comment type="caution">
    <text evidence="3">The sequence shown here is derived from an EMBL/GenBank/DDBJ whole genome shotgun (WGS) entry which is preliminary data.</text>
</comment>
<feature type="compositionally biased region" description="Polar residues" evidence="1">
    <location>
        <begin position="9"/>
        <end position="27"/>
    </location>
</feature>
<proteinExistence type="predicted"/>
<dbReference type="PANTHER" id="PTHR32432:SF3">
    <property type="entry name" value="ETHANOLAMINE UTILIZATION PROTEIN EUTJ"/>
    <property type="match status" value="1"/>
</dbReference>
<dbReference type="Gene3D" id="3.30.1490.300">
    <property type="match status" value="1"/>
</dbReference>
<dbReference type="PANTHER" id="PTHR32432">
    <property type="entry name" value="CELL DIVISION PROTEIN FTSA-RELATED"/>
    <property type="match status" value="1"/>
</dbReference>
<dbReference type="InterPro" id="IPR005883">
    <property type="entry name" value="PilM"/>
</dbReference>
<dbReference type="Pfam" id="PF11104">
    <property type="entry name" value="PilM_2"/>
    <property type="match status" value="1"/>
</dbReference>
<organism evidence="3 4">
    <name type="scientific">Eiseniibacteriota bacterium</name>
    <dbReference type="NCBI Taxonomy" id="2212470"/>
    <lineage>
        <taxon>Bacteria</taxon>
        <taxon>Candidatus Eiseniibacteriota</taxon>
    </lineage>
</organism>
<dbReference type="InterPro" id="IPR043129">
    <property type="entry name" value="ATPase_NBD"/>
</dbReference>
<sequence length="373" mass="40687">MELARSSRGESPSRVQGQRHPTNTRSATMFGLGKNKKSTIGLDIGSSSIKVVEIAHDRYGDRLVNYGISEPLSEAIVDGEIMDRQMVHEAITNLLESRQIRNKNVVTAVSGRAVIVKKILMARLNEEDAKEAIQWEAEQHVPYDINDVSLDFQIINPDVDQKKMQVLLVAAKKEMITNHAEIIREAGLSPVIIDVDSFAIQNAVEAAYDLAPGETVALLNIGAEITNLNIIRDQIPHFTKDLSLGANSFVEAIQRRHNVSQAEAQNALRGRAQNGIDVAAIVQATCEDVSVQIDRAVAFLKSAGDADRIDRIFVSGGSARVPGLVEFLRTRHQVPVEVVNPIQKLNYDPGLFGGESPESVAPVLTVAIGLALR</sequence>
<dbReference type="Proteomes" id="UP000317691">
    <property type="component" value="Unassembled WGS sequence"/>
</dbReference>
<evidence type="ECO:0000313" key="3">
    <source>
        <dbReference type="EMBL" id="TMQ66728.1"/>
    </source>
</evidence>
<name>A0A538TSY7_UNCEI</name>
<dbReference type="SMART" id="SM00842">
    <property type="entry name" value="FtsA"/>
    <property type="match status" value="1"/>
</dbReference>
<accession>A0A538TSY7</accession>
<feature type="region of interest" description="Disordered" evidence="1">
    <location>
        <begin position="1"/>
        <end position="30"/>
    </location>
</feature>
<evidence type="ECO:0000313" key="4">
    <source>
        <dbReference type="Proteomes" id="UP000317691"/>
    </source>
</evidence>
<evidence type="ECO:0000256" key="1">
    <source>
        <dbReference type="SAM" id="MobiDB-lite"/>
    </source>
</evidence>
<reference evidence="3 4" key="1">
    <citation type="journal article" date="2019" name="Nat. Microbiol.">
        <title>Mediterranean grassland soil C-N compound turnover is dependent on rainfall and depth, and is mediated by genomically divergent microorganisms.</title>
        <authorList>
            <person name="Diamond S."/>
            <person name="Andeer P.F."/>
            <person name="Li Z."/>
            <person name="Crits-Christoph A."/>
            <person name="Burstein D."/>
            <person name="Anantharaman K."/>
            <person name="Lane K.R."/>
            <person name="Thomas B.C."/>
            <person name="Pan C."/>
            <person name="Northen T.R."/>
            <person name="Banfield J.F."/>
        </authorList>
    </citation>
    <scope>NUCLEOTIDE SEQUENCE [LARGE SCALE GENOMIC DNA]</scope>
    <source>
        <strain evidence="3">WS_9</strain>
    </source>
</reference>
<dbReference type="CDD" id="cd24049">
    <property type="entry name" value="ASKHA_NBD_PilM"/>
    <property type="match status" value="1"/>
</dbReference>
<feature type="domain" description="SHS2" evidence="2">
    <location>
        <begin position="39"/>
        <end position="204"/>
    </location>
</feature>
<dbReference type="InterPro" id="IPR050696">
    <property type="entry name" value="FtsA/MreB"/>
</dbReference>
<dbReference type="EMBL" id="VBOZ01000008">
    <property type="protein sequence ID" value="TMQ66728.1"/>
    <property type="molecule type" value="Genomic_DNA"/>
</dbReference>
<dbReference type="GO" id="GO:0051301">
    <property type="term" value="P:cell division"/>
    <property type="evidence" value="ECO:0007669"/>
    <property type="project" value="InterPro"/>
</dbReference>
<evidence type="ECO:0000259" key="2">
    <source>
        <dbReference type="SMART" id="SM00842"/>
    </source>
</evidence>
<dbReference type="SUPFAM" id="SSF53067">
    <property type="entry name" value="Actin-like ATPase domain"/>
    <property type="match status" value="2"/>
</dbReference>
<gene>
    <name evidence="3" type="primary">pilM</name>
    <name evidence="3" type="ORF">E6K79_02135</name>
</gene>
<dbReference type="InterPro" id="IPR003494">
    <property type="entry name" value="SHS2_FtsA"/>
</dbReference>
<dbReference type="Gene3D" id="3.30.420.40">
    <property type="match status" value="2"/>
</dbReference>
<protein>
    <submittedName>
        <fullName evidence="3">Type IV pilus assembly protein PilM</fullName>
    </submittedName>
</protein>
<dbReference type="NCBIfam" id="TIGR01175">
    <property type="entry name" value="pilM"/>
    <property type="match status" value="1"/>
</dbReference>